<accession>A0A382JI53</accession>
<dbReference type="EMBL" id="UINC01074295">
    <property type="protein sequence ID" value="SVC11335.1"/>
    <property type="molecule type" value="Genomic_DNA"/>
</dbReference>
<feature type="non-terminal residue" evidence="1">
    <location>
        <position position="1"/>
    </location>
</feature>
<gene>
    <name evidence="1" type="ORF">METZ01_LOCUS264189</name>
</gene>
<organism evidence="1">
    <name type="scientific">marine metagenome</name>
    <dbReference type="NCBI Taxonomy" id="408172"/>
    <lineage>
        <taxon>unclassified sequences</taxon>
        <taxon>metagenomes</taxon>
        <taxon>ecological metagenomes</taxon>
    </lineage>
</organism>
<protein>
    <submittedName>
        <fullName evidence="1">Uncharacterized protein</fullName>
    </submittedName>
</protein>
<dbReference type="AlphaFoldDB" id="A0A382JI53"/>
<sequence length="112" mass="12168">ISESATSCPSCGRPNPTIEIKKTGKLKFSRKAEEQALLVGGQLSVCDSFERLMNGETVMLDLPIGKHNLKYNLAQASGTQEINIIKDKTLNIEASVGGLITPKIIFDIKYTS</sequence>
<reference evidence="1" key="1">
    <citation type="submission" date="2018-05" db="EMBL/GenBank/DDBJ databases">
        <authorList>
            <person name="Lanie J.A."/>
            <person name="Ng W.-L."/>
            <person name="Kazmierczak K.M."/>
            <person name="Andrzejewski T.M."/>
            <person name="Davidsen T.M."/>
            <person name="Wayne K.J."/>
            <person name="Tettelin H."/>
            <person name="Glass J.I."/>
            <person name="Rusch D."/>
            <person name="Podicherti R."/>
            <person name="Tsui H.-C.T."/>
            <person name="Winkler M.E."/>
        </authorList>
    </citation>
    <scope>NUCLEOTIDE SEQUENCE</scope>
</reference>
<proteinExistence type="predicted"/>
<name>A0A382JI53_9ZZZZ</name>
<evidence type="ECO:0000313" key="1">
    <source>
        <dbReference type="EMBL" id="SVC11335.1"/>
    </source>
</evidence>